<dbReference type="Pfam" id="PF07778">
    <property type="entry name" value="CENP-I"/>
    <property type="match status" value="1"/>
</dbReference>
<keyword evidence="5" id="KW-0539">Nucleus</keyword>
<dbReference type="GO" id="GO:0000939">
    <property type="term" value="C:inner kinetochore"/>
    <property type="evidence" value="ECO:0007669"/>
    <property type="project" value="TreeGrafter"/>
</dbReference>
<name>A0A922SML3_SPOEX</name>
<sequence>MADVDEIIDYIKSLKKGFDIDLFQNKIDELAYAVDTTGILYNDFHTLFKVWLNLSIPITKWISLGACLVPQNIVEDRTVEYALSWMLSNYEDQSTFSRIGFLLDWLTAAMECECIEMETLDMGYDVFYVSLTYETLTPHAVKLVYTLTKPVDVTRRRVLELLDYARKREAKKNMFRQLQVLLGLFKSYKPECVPEDIPAISIHTAFKKINPDLLARFKRNQENRNSVRRERHHLTWINPINSDRGRNKKVDPLVPNVEFLNIGSKQYAEKEHQKNFLDFTEFPEYITTQLCREAGSAAPFSGITTYSDAGYTSHHKIPGSVPALVEREGFLRRDNGTGTVGEPGQSRSRDVFGGAPCEGLPQGPAYRTVRHTQKSQPNVYASTRKRHHFMGTPPSPQVYAQVLPKVATAISDMCDKELQVNPEQMVVVHSSVQGAAVRARGEARGAAPAGALAPALALALPLLGVSAALLDSVAELMILYKKIFTTAKQSNLIIKSDTFEKQMQVLEAYTSDLINCLYSEGVLSDRNLGFVFSKLHPQLVEKLGSLMPDVDAKLSIRNSIAFAPYTYIQLDAIDHRDADNKLWFNAVIEQEFSNLSRFLKRAVTELRYQ</sequence>
<reference evidence="8" key="1">
    <citation type="journal article" date="2021" name="G3 (Bethesda)">
        <title>Genome and transcriptome analysis of the beet armyworm Spodoptera exigua reveals targets for pest control. .</title>
        <authorList>
            <person name="Simon S."/>
            <person name="Breeschoten T."/>
            <person name="Jansen H.J."/>
            <person name="Dirks R.P."/>
            <person name="Schranz M.E."/>
            <person name="Ros V.I.D."/>
        </authorList>
    </citation>
    <scope>NUCLEOTIDE SEQUENCE</scope>
    <source>
        <strain evidence="8">TB_SE_WUR_2020</strain>
    </source>
</reference>
<evidence type="ECO:0000256" key="4">
    <source>
        <dbReference type="ARBA" id="ARBA00022454"/>
    </source>
</evidence>
<dbReference type="GO" id="GO:0000070">
    <property type="term" value="P:mitotic sister chromatid segregation"/>
    <property type="evidence" value="ECO:0007669"/>
    <property type="project" value="TreeGrafter"/>
</dbReference>
<organism evidence="8 9">
    <name type="scientific">Spodoptera exigua</name>
    <name type="common">Beet armyworm</name>
    <name type="synonym">Noctua fulgens</name>
    <dbReference type="NCBI Taxonomy" id="7107"/>
    <lineage>
        <taxon>Eukaryota</taxon>
        <taxon>Metazoa</taxon>
        <taxon>Ecdysozoa</taxon>
        <taxon>Arthropoda</taxon>
        <taxon>Hexapoda</taxon>
        <taxon>Insecta</taxon>
        <taxon>Pterygota</taxon>
        <taxon>Neoptera</taxon>
        <taxon>Endopterygota</taxon>
        <taxon>Lepidoptera</taxon>
        <taxon>Glossata</taxon>
        <taxon>Ditrysia</taxon>
        <taxon>Noctuoidea</taxon>
        <taxon>Noctuidae</taxon>
        <taxon>Amphipyrinae</taxon>
        <taxon>Spodoptera</taxon>
    </lineage>
</organism>
<evidence type="ECO:0000313" key="8">
    <source>
        <dbReference type="EMBL" id="KAH9642769.1"/>
    </source>
</evidence>
<dbReference type="PANTHER" id="PTHR48208">
    <property type="entry name" value="CENTROMERE PROTEIN I"/>
    <property type="match status" value="1"/>
</dbReference>
<comment type="subcellular location">
    <subcellularLocation>
        <location evidence="2">Chromosome</location>
        <location evidence="2">Centromere</location>
    </subcellularLocation>
    <subcellularLocation>
        <location evidence="1">Nucleus</location>
    </subcellularLocation>
</comment>
<keyword evidence="4" id="KW-0158">Chromosome</keyword>
<evidence type="ECO:0000256" key="3">
    <source>
        <dbReference type="ARBA" id="ARBA00005470"/>
    </source>
</evidence>
<evidence type="ECO:0000256" key="5">
    <source>
        <dbReference type="ARBA" id="ARBA00023242"/>
    </source>
</evidence>
<dbReference type="EMBL" id="JACEFF010000177">
    <property type="protein sequence ID" value="KAH9642769.1"/>
    <property type="molecule type" value="Genomic_DNA"/>
</dbReference>
<feature type="region of interest" description="Disordered" evidence="7">
    <location>
        <begin position="333"/>
        <end position="357"/>
    </location>
</feature>
<dbReference type="GO" id="GO:0034080">
    <property type="term" value="P:CENP-A containing chromatin assembly"/>
    <property type="evidence" value="ECO:0007669"/>
    <property type="project" value="TreeGrafter"/>
</dbReference>
<proteinExistence type="inferred from homology"/>
<dbReference type="Proteomes" id="UP000814243">
    <property type="component" value="Unassembled WGS sequence"/>
</dbReference>
<keyword evidence="6" id="KW-0137">Centromere</keyword>
<evidence type="ECO:0000256" key="7">
    <source>
        <dbReference type="SAM" id="MobiDB-lite"/>
    </source>
</evidence>
<evidence type="ECO:0000256" key="2">
    <source>
        <dbReference type="ARBA" id="ARBA00004584"/>
    </source>
</evidence>
<accession>A0A922SML3</accession>
<dbReference type="GO" id="GO:0005634">
    <property type="term" value="C:nucleus"/>
    <property type="evidence" value="ECO:0007669"/>
    <property type="project" value="UniProtKB-SubCell"/>
</dbReference>
<comment type="similarity">
    <text evidence="3">Belongs to the CENP-I/CTF3 family.</text>
</comment>
<evidence type="ECO:0000256" key="1">
    <source>
        <dbReference type="ARBA" id="ARBA00004123"/>
    </source>
</evidence>
<dbReference type="InterPro" id="IPR012485">
    <property type="entry name" value="CENP-I"/>
</dbReference>
<dbReference type="AlphaFoldDB" id="A0A922SML3"/>
<evidence type="ECO:0000256" key="6">
    <source>
        <dbReference type="ARBA" id="ARBA00023328"/>
    </source>
</evidence>
<evidence type="ECO:0000313" key="9">
    <source>
        <dbReference type="Proteomes" id="UP000814243"/>
    </source>
</evidence>
<gene>
    <name evidence="8" type="ORF">HF086_010422</name>
</gene>
<protein>
    <submittedName>
        <fullName evidence="8">Uncharacterized protein</fullName>
    </submittedName>
</protein>
<comment type="caution">
    <text evidence="8">The sequence shown here is derived from an EMBL/GenBank/DDBJ whole genome shotgun (WGS) entry which is preliminary data.</text>
</comment>
<dbReference type="PANTHER" id="PTHR48208:SF2">
    <property type="entry name" value="CENTROMERE PROTEIN I"/>
    <property type="match status" value="1"/>
</dbReference>